<evidence type="ECO:0000256" key="1">
    <source>
        <dbReference type="SAM" id="Coils"/>
    </source>
</evidence>
<dbReference type="Proteomes" id="UP001150062">
    <property type="component" value="Unassembled WGS sequence"/>
</dbReference>
<dbReference type="Gene3D" id="1.10.860.10">
    <property type="entry name" value="DNAb Helicase, Chain A"/>
    <property type="match status" value="1"/>
</dbReference>
<protein>
    <submittedName>
        <fullName evidence="3">Cleavage stimulation factor</fullName>
    </submittedName>
</protein>
<feature type="compositionally biased region" description="Acidic residues" evidence="2">
    <location>
        <begin position="412"/>
        <end position="425"/>
    </location>
</feature>
<gene>
    <name evidence="3" type="ORF">M0813_27481</name>
</gene>
<feature type="compositionally biased region" description="Low complexity" evidence="2">
    <location>
        <begin position="21"/>
        <end position="39"/>
    </location>
</feature>
<feature type="region of interest" description="Disordered" evidence="2">
    <location>
        <begin position="381"/>
        <end position="425"/>
    </location>
</feature>
<sequence>MNRPQWNSLQPFYPNPPPVNFPQLPQYPQNPNQNQNQNKSQLHNQIYLQQNNLFRSNQNRMQQQHQQQQQNLSQQNSNLIINQQPNNPQKHHLSRILPIGFLVPYPQNMQQQAQNQNHQFWKEIENKQNKKISTVPSSQLKQNFQQQKKKKRNNKQKQTQKQKHLQQQPRKRKSNKFFHHPKYMKKKNPIPRRRNQKKNHKFKKQKNFSHLLNNNTLTINSPNVDLKEKNKYRLSAPKNSTSRLIPRKGRMILRRSDSTSGFFIDENGSFETLIDSSIFDSPLIKTILDENIDVDEKKLKEKVCQTDQFQEQLKEIKSKNLYHRMLLNYIKTLRNQNEELGSKLITVTDELLELQKDNNKEEQDNCTENEYDNQNKLENKLKNEIEIKNSNNIKKGKGKEEKKREEKRGEGEEYDDEGEEEEEEE</sequence>
<evidence type="ECO:0000256" key="2">
    <source>
        <dbReference type="SAM" id="MobiDB-lite"/>
    </source>
</evidence>
<dbReference type="InterPro" id="IPR016136">
    <property type="entry name" value="DNA_helicase_N/primase_C"/>
</dbReference>
<evidence type="ECO:0000313" key="3">
    <source>
        <dbReference type="EMBL" id="KAJ6236736.1"/>
    </source>
</evidence>
<feature type="compositionally biased region" description="Basic and acidic residues" evidence="2">
    <location>
        <begin position="398"/>
        <end position="411"/>
    </location>
</feature>
<organism evidence="3 4">
    <name type="scientific">Anaeramoeba flamelloides</name>
    <dbReference type="NCBI Taxonomy" id="1746091"/>
    <lineage>
        <taxon>Eukaryota</taxon>
        <taxon>Metamonada</taxon>
        <taxon>Anaeramoebidae</taxon>
        <taxon>Anaeramoeba</taxon>
    </lineage>
</organism>
<keyword evidence="4" id="KW-1185">Reference proteome</keyword>
<feature type="coiled-coil region" evidence="1">
    <location>
        <begin position="330"/>
        <end position="364"/>
    </location>
</feature>
<name>A0ABQ8XVW1_9EUKA</name>
<keyword evidence="1" id="KW-0175">Coiled coil</keyword>
<proteinExistence type="predicted"/>
<feature type="compositionally biased region" description="Basic residues" evidence="2">
    <location>
        <begin position="147"/>
        <end position="204"/>
    </location>
</feature>
<dbReference type="EMBL" id="JAOAOG010000242">
    <property type="protein sequence ID" value="KAJ6236736.1"/>
    <property type="molecule type" value="Genomic_DNA"/>
</dbReference>
<reference evidence="3" key="1">
    <citation type="submission" date="2022-08" db="EMBL/GenBank/DDBJ databases">
        <title>Novel sulfate-reducing endosymbionts in the free-living metamonad Anaeramoeba.</title>
        <authorList>
            <person name="Jerlstrom-Hultqvist J."/>
            <person name="Cepicka I."/>
            <person name="Gallot-Lavallee L."/>
            <person name="Salas-Leiva D."/>
            <person name="Curtis B.A."/>
            <person name="Zahonova K."/>
            <person name="Pipaliya S."/>
            <person name="Dacks J."/>
            <person name="Roger A.J."/>
        </authorList>
    </citation>
    <scope>NUCLEOTIDE SEQUENCE</scope>
    <source>
        <strain evidence="3">Schooner1</strain>
    </source>
</reference>
<feature type="region of interest" description="Disordered" evidence="2">
    <location>
        <begin position="132"/>
        <end position="204"/>
    </location>
</feature>
<comment type="caution">
    <text evidence="3">The sequence shown here is derived from an EMBL/GenBank/DDBJ whole genome shotgun (WGS) entry which is preliminary data.</text>
</comment>
<evidence type="ECO:0000313" key="4">
    <source>
        <dbReference type="Proteomes" id="UP001150062"/>
    </source>
</evidence>
<feature type="region of interest" description="Disordered" evidence="2">
    <location>
        <begin position="1"/>
        <end position="39"/>
    </location>
</feature>
<accession>A0ABQ8XVW1</accession>